<reference evidence="2 3" key="1">
    <citation type="journal article" date="2024" name="IMA Fungus">
        <title>IMA Genome - F19 : A genome assembly and annotation guide to empower mycologists, including annotated draft genome sequences of Ceratocystis pirilliformis, Diaporthe australafricana, Fusarium ophioides, Paecilomyces lecythidis, and Sporothrix stenoceras.</title>
        <authorList>
            <person name="Aylward J."/>
            <person name="Wilson A.M."/>
            <person name="Visagie C.M."/>
            <person name="Spraker J."/>
            <person name="Barnes I."/>
            <person name="Buitendag C."/>
            <person name="Ceriani C."/>
            <person name="Del Mar Angel L."/>
            <person name="du Plessis D."/>
            <person name="Fuchs T."/>
            <person name="Gasser K."/>
            <person name="Kramer D."/>
            <person name="Li W."/>
            <person name="Munsamy K."/>
            <person name="Piso A."/>
            <person name="Price J.L."/>
            <person name="Sonnekus B."/>
            <person name="Thomas C."/>
            <person name="van der Nest A."/>
            <person name="van Dijk A."/>
            <person name="van Heerden A."/>
            <person name="van Vuuren N."/>
            <person name="Yilmaz N."/>
            <person name="Duong T.A."/>
            <person name="van der Merwe N.A."/>
            <person name="Wingfield M.J."/>
            <person name="Wingfield B.D."/>
        </authorList>
    </citation>
    <scope>NUCLEOTIDE SEQUENCE [LARGE SCALE GENOMIC DNA]</scope>
    <source>
        <strain evidence="2 3">CMW 5346</strain>
    </source>
</reference>
<evidence type="ECO:0000256" key="1">
    <source>
        <dbReference type="SAM" id="MobiDB-lite"/>
    </source>
</evidence>
<feature type="compositionally biased region" description="Low complexity" evidence="1">
    <location>
        <begin position="242"/>
        <end position="255"/>
    </location>
</feature>
<proteinExistence type="predicted"/>
<name>A0ABR3YM29_9PEZI</name>
<feature type="compositionally biased region" description="Gly residues" evidence="1">
    <location>
        <begin position="152"/>
        <end position="166"/>
    </location>
</feature>
<feature type="compositionally biased region" description="Acidic residues" evidence="1">
    <location>
        <begin position="217"/>
        <end position="227"/>
    </location>
</feature>
<dbReference type="EMBL" id="JAWCUI010000077">
    <property type="protein sequence ID" value="KAL1889248.1"/>
    <property type="molecule type" value="Genomic_DNA"/>
</dbReference>
<feature type="region of interest" description="Disordered" evidence="1">
    <location>
        <begin position="150"/>
        <end position="179"/>
    </location>
</feature>
<feature type="compositionally biased region" description="Low complexity" evidence="1">
    <location>
        <begin position="95"/>
        <end position="108"/>
    </location>
</feature>
<dbReference type="Proteomes" id="UP001583186">
    <property type="component" value="Unassembled WGS sequence"/>
</dbReference>
<sequence>MFEPHMSVRQRPVDPSQMYNHSRTRTTSSNVFPNAAAPPQHLPPHMQLHQPQMSHAQRSASVNTFSTVSSGGGGNGSMAPPPAYRTSPTADVRRSTSSRSGGAASYASQTSYVALLRRQKATVWSERAQFEDPRIAAQQKAARMRANREIHGAGGGGGGGYNGGSGTRTSTGLSSAGGKMSAKIRHHGSKSNTLGFGADSNYVGIGGVPLRLSATEVEPEDSDEDDFGGGSSGIRPNHRRTGSSGRSSTASGRRGPPYRSSTGALVTSGSGSGPSSGTRRYSPNDTPERADSLVDDSAFTTTAHSGVRDDAASGKARSTASGSSAERADAVPDLAAAGRMPANSTINQSLTRERSTRNPEDLRRRGSVDERTMTLSTAGRLFIANPD</sequence>
<accession>A0ABR3YM29</accession>
<feature type="compositionally biased region" description="Polar residues" evidence="1">
    <location>
        <begin position="17"/>
        <end position="32"/>
    </location>
</feature>
<feature type="region of interest" description="Disordered" evidence="1">
    <location>
        <begin position="1"/>
        <end position="108"/>
    </location>
</feature>
<evidence type="ECO:0000313" key="2">
    <source>
        <dbReference type="EMBL" id="KAL1889248.1"/>
    </source>
</evidence>
<evidence type="ECO:0000313" key="3">
    <source>
        <dbReference type="Proteomes" id="UP001583186"/>
    </source>
</evidence>
<comment type="caution">
    <text evidence="2">The sequence shown here is derived from an EMBL/GenBank/DDBJ whole genome shotgun (WGS) entry which is preliminary data.</text>
</comment>
<protein>
    <submittedName>
        <fullName evidence="2">Uncharacterized protein</fullName>
    </submittedName>
</protein>
<feature type="compositionally biased region" description="Basic and acidic residues" evidence="1">
    <location>
        <begin position="351"/>
        <end position="371"/>
    </location>
</feature>
<organism evidence="2 3">
    <name type="scientific">Sporothrix stenoceras</name>
    <dbReference type="NCBI Taxonomy" id="5173"/>
    <lineage>
        <taxon>Eukaryota</taxon>
        <taxon>Fungi</taxon>
        <taxon>Dikarya</taxon>
        <taxon>Ascomycota</taxon>
        <taxon>Pezizomycotina</taxon>
        <taxon>Sordariomycetes</taxon>
        <taxon>Sordariomycetidae</taxon>
        <taxon>Ophiostomatales</taxon>
        <taxon>Ophiostomataceae</taxon>
        <taxon>Sporothrix</taxon>
    </lineage>
</organism>
<gene>
    <name evidence="2" type="ORF">Sste5346_009002</name>
</gene>
<feature type="region of interest" description="Disordered" evidence="1">
    <location>
        <begin position="214"/>
        <end position="371"/>
    </location>
</feature>
<keyword evidence="3" id="KW-1185">Reference proteome</keyword>
<feature type="compositionally biased region" description="Low complexity" evidence="1">
    <location>
        <begin position="167"/>
        <end position="178"/>
    </location>
</feature>
<feature type="compositionally biased region" description="Low complexity" evidence="1">
    <location>
        <begin position="35"/>
        <end position="53"/>
    </location>
</feature>